<feature type="domain" description="Methyltransferase type 11" evidence="1">
    <location>
        <begin position="53"/>
        <end position="148"/>
    </location>
</feature>
<organism evidence="2 3">
    <name type="scientific">Microlunatus soli</name>
    <dbReference type="NCBI Taxonomy" id="630515"/>
    <lineage>
        <taxon>Bacteria</taxon>
        <taxon>Bacillati</taxon>
        <taxon>Actinomycetota</taxon>
        <taxon>Actinomycetes</taxon>
        <taxon>Propionibacteriales</taxon>
        <taxon>Propionibacteriaceae</taxon>
        <taxon>Microlunatus</taxon>
    </lineage>
</organism>
<dbReference type="OrthoDB" id="9805171at2"/>
<sequence>MSTISNSDAIAAWSAMPADTVESYDAQGDFPKRHLMNEHLLRLLGPLDGRKVLDAGSGEGYFSRLLAERGAEVVGVEPADVLLARAQTIERERGQGITYVRADLSTLPEVGQPFDAVVCSMVLLAVPDLQSAMSACVDAMRPGGRFVFSITHPAFENLYGTWRQHGHYRLDRYLEEYTLPDGYAPDFHRPLSAYLKVLIGLGCRITEVCEPGLDPQVARESGIDAIDAYVALPNFLIIAAERD</sequence>
<dbReference type="InterPro" id="IPR029063">
    <property type="entry name" value="SAM-dependent_MTases_sf"/>
</dbReference>
<dbReference type="EMBL" id="LT629772">
    <property type="protein sequence ID" value="SDT42565.1"/>
    <property type="molecule type" value="Genomic_DNA"/>
</dbReference>
<gene>
    <name evidence="2" type="ORF">SAMN04489812_5766</name>
</gene>
<proteinExistence type="predicted"/>
<dbReference type="SUPFAM" id="SSF53335">
    <property type="entry name" value="S-adenosyl-L-methionine-dependent methyltransferases"/>
    <property type="match status" value="1"/>
</dbReference>
<evidence type="ECO:0000313" key="2">
    <source>
        <dbReference type="EMBL" id="SDT42565.1"/>
    </source>
</evidence>
<dbReference type="STRING" id="630515.SAMN04489812_5766"/>
<dbReference type="GO" id="GO:0032259">
    <property type="term" value="P:methylation"/>
    <property type="evidence" value="ECO:0007669"/>
    <property type="project" value="UniProtKB-KW"/>
</dbReference>
<dbReference type="GO" id="GO:0008757">
    <property type="term" value="F:S-adenosylmethionine-dependent methyltransferase activity"/>
    <property type="evidence" value="ECO:0007669"/>
    <property type="project" value="InterPro"/>
</dbReference>
<accession>A0A1H2A9A7</accession>
<dbReference type="InterPro" id="IPR013216">
    <property type="entry name" value="Methyltransf_11"/>
</dbReference>
<evidence type="ECO:0000259" key="1">
    <source>
        <dbReference type="Pfam" id="PF08241"/>
    </source>
</evidence>
<dbReference type="Pfam" id="PF08241">
    <property type="entry name" value="Methyltransf_11"/>
    <property type="match status" value="1"/>
</dbReference>
<reference evidence="2 3" key="1">
    <citation type="submission" date="2016-10" db="EMBL/GenBank/DDBJ databases">
        <authorList>
            <person name="de Groot N.N."/>
        </authorList>
    </citation>
    <scope>NUCLEOTIDE SEQUENCE [LARGE SCALE GENOMIC DNA]</scope>
    <source>
        <strain evidence="2 3">DSM 21800</strain>
    </source>
</reference>
<evidence type="ECO:0000313" key="3">
    <source>
        <dbReference type="Proteomes" id="UP000199103"/>
    </source>
</evidence>
<dbReference type="AlphaFoldDB" id="A0A1H2A9A7"/>
<keyword evidence="2" id="KW-0808">Transferase</keyword>
<dbReference type="PANTHER" id="PTHR43861">
    <property type="entry name" value="TRANS-ACONITATE 2-METHYLTRANSFERASE-RELATED"/>
    <property type="match status" value="1"/>
</dbReference>
<dbReference type="Gene3D" id="3.40.50.150">
    <property type="entry name" value="Vaccinia Virus protein VP39"/>
    <property type="match status" value="1"/>
</dbReference>
<protein>
    <submittedName>
        <fullName evidence="2">Methyltransferase domain-containing protein</fullName>
    </submittedName>
</protein>
<dbReference type="RefSeq" id="WP_091530454.1">
    <property type="nucleotide sequence ID" value="NZ_LT629772.1"/>
</dbReference>
<keyword evidence="2" id="KW-0489">Methyltransferase</keyword>
<dbReference type="Proteomes" id="UP000199103">
    <property type="component" value="Chromosome I"/>
</dbReference>
<name>A0A1H2A9A7_9ACTN</name>
<dbReference type="CDD" id="cd02440">
    <property type="entry name" value="AdoMet_MTases"/>
    <property type="match status" value="1"/>
</dbReference>
<keyword evidence="3" id="KW-1185">Reference proteome</keyword>